<proteinExistence type="predicted"/>
<dbReference type="Pfam" id="PF13384">
    <property type="entry name" value="HTH_23"/>
    <property type="match status" value="1"/>
</dbReference>
<evidence type="ECO:0000313" key="1">
    <source>
        <dbReference type="EMBL" id="RFA31826.1"/>
    </source>
</evidence>
<organism evidence="1 2">
    <name type="scientific">Virgibacillus dokdonensis</name>
    <dbReference type="NCBI Taxonomy" id="302167"/>
    <lineage>
        <taxon>Bacteria</taxon>
        <taxon>Bacillati</taxon>
        <taxon>Bacillota</taxon>
        <taxon>Bacilli</taxon>
        <taxon>Bacillales</taxon>
        <taxon>Bacillaceae</taxon>
        <taxon>Virgibacillus</taxon>
    </lineage>
</organism>
<reference evidence="1 2" key="1">
    <citation type="submission" date="2017-05" db="EMBL/GenBank/DDBJ databases">
        <title>Virgibacillus sp. AK90 isolated from a saltern of Kakinada, India.</title>
        <authorList>
            <person name="Gupta V."/>
            <person name="Sidhu C."/>
            <person name="Korpole S."/>
            <person name="Pinnaka A.K."/>
        </authorList>
    </citation>
    <scope>NUCLEOTIDE SEQUENCE [LARGE SCALE GENOMIC DNA]</scope>
    <source>
        <strain evidence="1 2">AK90</strain>
    </source>
</reference>
<accession>A0A3E0WIN1</accession>
<protein>
    <submittedName>
        <fullName evidence="1">Uncharacterized protein</fullName>
    </submittedName>
</protein>
<dbReference type="Gene3D" id="1.10.10.10">
    <property type="entry name" value="Winged helix-like DNA-binding domain superfamily/Winged helix DNA-binding domain"/>
    <property type="match status" value="1"/>
</dbReference>
<gene>
    <name evidence="1" type="ORF">CAI16_19730</name>
</gene>
<dbReference type="EMBL" id="NFZX01000097">
    <property type="protein sequence ID" value="RFA31826.1"/>
    <property type="molecule type" value="Genomic_DNA"/>
</dbReference>
<evidence type="ECO:0000313" key="2">
    <source>
        <dbReference type="Proteomes" id="UP000256488"/>
    </source>
</evidence>
<name>A0A3E0WIN1_9BACI</name>
<dbReference type="Proteomes" id="UP000256488">
    <property type="component" value="Unassembled WGS sequence"/>
</dbReference>
<dbReference type="AlphaFoldDB" id="A0A3E0WIN1"/>
<comment type="caution">
    <text evidence="1">The sequence shown here is derived from an EMBL/GenBank/DDBJ whole genome shotgun (WGS) entry which is preliminary data.</text>
</comment>
<dbReference type="InterPro" id="IPR010921">
    <property type="entry name" value="Trp_repressor/repl_initiator"/>
</dbReference>
<dbReference type="SUPFAM" id="SSF48295">
    <property type="entry name" value="TrpR-like"/>
    <property type="match status" value="1"/>
</dbReference>
<dbReference type="RefSeq" id="WP_116279761.1">
    <property type="nucleotide sequence ID" value="NZ_NFZX01000097.1"/>
</dbReference>
<dbReference type="InterPro" id="IPR036388">
    <property type="entry name" value="WH-like_DNA-bd_sf"/>
</dbReference>
<sequence>MSKRRSKHTLDERIEAVLRVIEGMASVSTIAKEYSVDRTTINLWVEADGMDGLKEARTWDKYSSP</sequence>
<dbReference type="GO" id="GO:0043565">
    <property type="term" value="F:sequence-specific DNA binding"/>
    <property type="evidence" value="ECO:0007669"/>
    <property type="project" value="InterPro"/>
</dbReference>